<feature type="compositionally biased region" description="Polar residues" evidence="5">
    <location>
        <begin position="821"/>
        <end position="831"/>
    </location>
</feature>
<feature type="compositionally biased region" description="Polar residues" evidence="5">
    <location>
        <begin position="668"/>
        <end position="679"/>
    </location>
</feature>
<dbReference type="Ensembl" id="ENSSMAT00000010772.2">
    <property type="protein sequence ID" value="ENSSMAP00000010629.2"/>
    <property type="gene ID" value="ENSSMAG00000006559.2"/>
</dbReference>
<dbReference type="InterPro" id="IPR001781">
    <property type="entry name" value="Znf_LIM"/>
</dbReference>
<evidence type="ECO:0000259" key="6">
    <source>
        <dbReference type="PROSITE" id="PS50023"/>
    </source>
</evidence>
<feature type="compositionally biased region" description="Low complexity" evidence="5">
    <location>
        <begin position="507"/>
        <end position="524"/>
    </location>
</feature>
<dbReference type="GO" id="GO:0046872">
    <property type="term" value="F:metal ion binding"/>
    <property type="evidence" value="ECO:0007669"/>
    <property type="project" value="UniProtKB-KW"/>
</dbReference>
<proteinExistence type="predicted"/>
<feature type="compositionally biased region" description="Basic and acidic residues" evidence="5">
    <location>
        <begin position="609"/>
        <end position="618"/>
    </location>
</feature>
<evidence type="ECO:0000256" key="1">
    <source>
        <dbReference type="ARBA" id="ARBA00022723"/>
    </source>
</evidence>
<feature type="region of interest" description="Disordered" evidence="5">
    <location>
        <begin position="945"/>
        <end position="971"/>
    </location>
</feature>
<feature type="compositionally biased region" description="Low complexity" evidence="5">
    <location>
        <begin position="624"/>
        <end position="634"/>
    </location>
</feature>
<dbReference type="PROSITE" id="PS00478">
    <property type="entry name" value="LIM_DOMAIN_1"/>
    <property type="match status" value="1"/>
</dbReference>
<dbReference type="Proteomes" id="UP000694558">
    <property type="component" value="Chromosome 13"/>
</dbReference>
<feature type="compositionally biased region" description="Acidic residues" evidence="5">
    <location>
        <begin position="695"/>
        <end position="705"/>
    </location>
</feature>
<dbReference type="AlphaFoldDB" id="A0A8D3A0L3"/>
<dbReference type="InterPro" id="IPR052621">
    <property type="entry name" value="Cell_Prolif/Cornif_Regul"/>
</dbReference>
<feature type="region of interest" description="Disordered" evidence="5">
    <location>
        <begin position="346"/>
        <end position="495"/>
    </location>
</feature>
<feature type="compositionally biased region" description="Low complexity" evidence="5">
    <location>
        <begin position="455"/>
        <end position="476"/>
    </location>
</feature>
<dbReference type="Gene3D" id="2.10.110.10">
    <property type="entry name" value="Cysteine Rich Protein"/>
    <property type="match status" value="1"/>
</dbReference>
<sequence>MSKEGDKASVFRTTKVRTKLKGDGSWLQRRSETEEEEEEVKPWVAEVRASRVNGAPAETSPVPSPTKPTLPPTKPDAERAPTSGYLIRGVFTKLDDKPASSSTSNGVSGATQFNKKPSESYKRIAPHTVRPTSENQGGQFSSEEQEKRTEAASNVLKKSAVRQRSYVFSAAQKYESKEKVPDTSPVKSSASFVAKRVELFDDDEGTKTPTPVSPPSPLPSPVTSVASAPNPRPRKIGETSVTAPVDVAADEPVAPKVQETTPAPVSVPQKDPFGGMKPGCTKVATPLPELLLPVFVEAVNAEPEDSDDSEQADTSLVKLTPALTTLVSTTPAAPAPVSPILTPTVPKSPAPASAVLTPTVPKSPAPASPFLTPTVPKSPAPAPVSPFLTPTVPKSSAPAPASAVLTPTVPKSPAPAPVSPILTPTVPKSPAPASPFLTPTVQKSSAPAPVSPFLTPTVPKSSAPAPASAVLTPTVPKSSAPASAVLTPTVPKSPAPAPVSPFLTPTVPKSSAPAPVSPVLTPTVPKSPAPAPVSPVLTPTVPKSPAPAPVSPVLTPTVPKSSAPAPVSPVLTPTVPKSPAPAPVSPVLTPTGPKSPGLLFAATAITVKTEPEPEKEPEPEPEPESQLSSKPSSSVHALAALYDSLIPFDTTSLKDEEPEQTEEEDEVSANSHATENSVATEPALSNCEPITDDLLSLDDGPEELAEPVPPSPGRWSQDLLSGLDSEADPAKTSGAMDLLANDVIPINTETRSLSMRREEWKPTDETAKEIQSLTETVTVTTKTVIITDRSEEDNSDPWSSRVTTVVTESSSADPFDPYPIGTTSPNSSSDLLQPLEDISINRAPTTFMECKDPSPEVHMIGNTQRSLTDDIIPINTNTTSLSTQRSWARTWETIPPQQINTDESQEPEPENQAGDQQTLIRFERKSSENDSPWDRWTSPTVYTITTGEEDEEEEEEEEEERSPEDTHMQTVTTVTTIREIHSEPEPAMDRHETSYSSTVVEEERRVPTPEPSTKKPFVYVKEYVNATELSSHNARDLMDSGSDYLTSSSTNYSYSSPSAYSRGSLSSACTFCGEQVGNDAKITIEHLNINCHPDCFKCGVCRKPMGDLLYSMFLHGGKVHCESCYSNASD</sequence>
<keyword evidence="1 4" id="KW-0479">Metal-binding</keyword>
<reference evidence="7" key="2">
    <citation type="submission" date="2025-08" db="UniProtKB">
        <authorList>
            <consortium name="Ensembl"/>
        </authorList>
    </citation>
    <scope>IDENTIFICATION</scope>
</reference>
<feature type="compositionally biased region" description="Low complexity" evidence="5">
    <location>
        <begin position="799"/>
        <end position="811"/>
    </location>
</feature>
<keyword evidence="2 4" id="KW-0862">Zinc</keyword>
<evidence type="ECO:0000256" key="2">
    <source>
        <dbReference type="ARBA" id="ARBA00022833"/>
    </source>
</evidence>
<evidence type="ECO:0000313" key="7">
    <source>
        <dbReference type="Ensembl" id="ENSSMAP00000010629.2"/>
    </source>
</evidence>
<feature type="compositionally biased region" description="Pro residues" evidence="5">
    <location>
        <begin position="211"/>
        <end position="220"/>
    </location>
</feature>
<feature type="compositionally biased region" description="Polar residues" evidence="5">
    <location>
        <begin position="130"/>
        <end position="142"/>
    </location>
</feature>
<evidence type="ECO:0000313" key="8">
    <source>
        <dbReference type="Proteomes" id="UP000694558"/>
    </source>
</evidence>
<keyword evidence="3 4" id="KW-0440">LIM domain</keyword>
<feature type="compositionally biased region" description="Acidic residues" evidence="5">
    <location>
        <begin position="947"/>
        <end position="962"/>
    </location>
</feature>
<dbReference type="CDD" id="cd08368">
    <property type="entry name" value="LIM"/>
    <property type="match status" value="1"/>
</dbReference>
<feature type="region of interest" description="Disordered" evidence="5">
    <location>
        <begin position="984"/>
        <end position="1013"/>
    </location>
</feature>
<evidence type="ECO:0000256" key="5">
    <source>
        <dbReference type="SAM" id="MobiDB-lite"/>
    </source>
</evidence>
<dbReference type="GeneTree" id="ENSGT00530000063872"/>
<feature type="compositionally biased region" description="Low complexity" evidence="5">
    <location>
        <begin position="241"/>
        <end position="255"/>
    </location>
</feature>
<dbReference type="SMART" id="SM00132">
    <property type="entry name" value="LIM"/>
    <property type="match status" value="1"/>
</dbReference>
<reference evidence="7" key="1">
    <citation type="submission" date="2023-05" db="EMBL/GenBank/DDBJ databases">
        <title>High-quality long-read genome of Scophthalmus maximus.</title>
        <authorList>
            <person name="Lien S."/>
            <person name="Martinez P."/>
        </authorList>
    </citation>
    <scope>NUCLEOTIDE SEQUENCE [LARGE SCALE GENOMIC DNA]</scope>
</reference>
<protein>
    <submittedName>
        <fullName evidence="7">Zinc finger protein 185 with LIM domain</fullName>
    </submittedName>
</protein>
<feature type="compositionally biased region" description="Low complexity" evidence="5">
    <location>
        <begin position="385"/>
        <end position="409"/>
    </location>
</feature>
<accession>A0A8D3A0L3</accession>
<name>A0A8D3A0L3_SCOMX</name>
<dbReference type="PANTHER" id="PTHR15468">
    <property type="entry name" value="ZNF185"/>
    <property type="match status" value="1"/>
</dbReference>
<feature type="compositionally biased region" description="Low complexity" evidence="5">
    <location>
        <begin position="551"/>
        <end position="575"/>
    </location>
</feature>
<evidence type="ECO:0000256" key="3">
    <source>
        <dbReference type="ARBA" id="ARBA00023038"/>
    </source>
</evidence>
<feature type="compositionally biased region" description="Polar residues" evidence="5">
    <location>
        <begin position="99"/>
        <end position="115"/>
    </location>
</feature>
<feature type="domain" description="LIM zinc-binding" evidence="6">
    <location>
        <begin position="1067"/>
        <end position="1130"/>
    </location>
</feature>
<dbReference type="PROSITE" id="PS50023">
    <property type="entry name" value="LIM_DOMAIN_2"/>
    <property type="match status" value="1"/>
</dbReference>
<feature type="compositionally biased region" description="Basic and acidic residues" evidence="5">
    <location>
        <begin position="984"/>
        <end position="993"/>
    </location>
</feature>
<organism evidence="7 8">
    <name type="scientific">Scophthalmus maximus</name>
    <name type="common">Turbot</name>
    <name type="synonym">Psetta maxima</name>
    <dbReference type="NCBI Taxonomy" id="52904"/>
    <lineage>
        <taxon>Eukaryota</taxon>
        <taxon>Metazoa</taxon>
        <taxon>Chordata</taxon>
        <taxon>Craniata</taxon>
        <taxon>Vertebrata</taxon>
        <taxon>Euteleostomi</taxon>
        <taxon>Actinopterygii</taxon>
        <taxon>Neopterygii</taxon>
        <taxon>Teleostei</taxon>
        <taxon>Neoteleostei</taxon>
        <taxon>Acanthomorphata</taxon>
        <taxon>Carangaria</taxon>
        <taxon>Pleuronectiformes</taxon>
        <taxon>Pleuronectoidei</taxon>
        <taxon>Scophthalmidae</taxon>
        <taxon>Scophthalmus</taxon>
    </lineage>
</organism>
<dbReference type="Pfam" id="PF00412">
    <property type="entry name" value="LIM"/>
    <property type="match status" value="1"/>
</dbReference>
<feature type="region of interest" description="Disordered" evidence="5">
    <location>
        <begin position="507"/>
        <end position="736"/>
    </location>
</feature>
<gene>
    <name evidence="7" type="primary">znf185</name>
</gene>
<evidence type="ECO:0000256" key="4">
    <source>
        <dbReference type="PROSITE-ProRule" id="PRU00125"/>
    </source>
</evidence>
<feature type="compositionally biased region" description="Pro residues" evidence="5">
    <location>
        <begin position="62"/>
        <end position="74"/>
    </location>
</feature>
<feature type="region of interest" description="Disordered" evidence="5">
    <location>
        <begin position="789"/>
        <end position="832"/>
    </location>
</feature>
<dbReference type="PANTHER" id="PTHR15468:SF2">
    <property type="entry name" value="ZINC FINGER PROTEIN 185"/>
    <property type="match status" value="1"/>
</dbReference>
<feature type="region of interest" description="Disordered" evidence="5">
    <location>
        <begin position="1"/>
        <end position="280"/>
    </location>
</feature>
<feature type="compositionally biased region" description="Acidic residues" evidence="5">
    <location>
        <begin position="656"/>
        <end position="667"/>
    </location>
</feature>